<keyword evidence="3" id="KW-1185">Reference proteome</keyword>
<gene>
    <name evidence="2 4" type="ORF">P152DRAFT_476024</name>
</gene>
<dbReference type="EMBL" id="ML975169">
    <property type="protein sequence ID" value="KAF1809890.1"/>
    <property type="molecule type" value="Genomic_DNA"/>
</dbReference>
<dbReference type="GeneID" id="54422037"/>
<evidence type="ECO:0000313" key="3">
    <source>
        <dbReference type="Proteomes" id="UP000504638"/>
    </source>
</evidence>
<feature type="region of interest" description="Disordered" evidence="1">
    <location>
        <begin position="1"/>
        <end position="20"/>
    </location>
</feature>
<accession>A0A6G1FW26</accession>
<evidence type="ECO:0000256" key="1">
    <source>
        <dbReference type="SAM" id="MobiDB-lite"/>
    </source>
</evidence>
<feature type="compositionally biased region" description="Polar residues" evidence="1">
    <location>
        <begin position="126"/>
        <end position="155"/>
    </location>
</feature>
<feature type="region of interest" description="Disordered" evidence="1">
    <location>
        <begin position="229"/>
        <end position="252"/>
    </location>
</feature>
<feature type="compositionally biased region" description="Low complexity" evidence="1">
    <location>
        <begin position="95"/>
        <end position="116"/>
    </location>
</feature>
<protein>
    <submittedName>
        <fullName evidence="2 4">Uncharacterized protein</fullName>
    </submittedName>
</protein>
<dbReference type="AlphaFoldDB" id="A0A6G1FW26"/>
<reference evidence="4" key="3">
    <citation type="submission" date="2025-04" db="UniProtKB">
        <authorList>
            <consortium name="RefSeq"/>
        </authorList>
    </citation>
    <scope>IDENTIFICATION</scope>
    <source>
        <strain evidence="4">CBS 781.70</strain>
    </source>
</reference>
<reference evidence="2 4" key="1">
    <citation type="submission" date="2020-01" db="EMBL/GenBank/DDBJ databases">
        <authorList>
            <consortium name="DOE Joint Genome Institute"/>
            <person name="Haridas S."/>
            <person name="Albert R."/>
            <person name="Binder M."/>
            <person name="Bloem J."/>
            <person name="Labutti K."/>
            <person name="Salamov A."/>
            <person name="Andreopoulos B."/>
            <person name="Baker S.E."/>
            <person name="Barry K."/>
            <person name="Bills G."/>
            <person name="Bluhm B.H."/>
            <person name="Cannon C."/>
            <person name="Castanera R."/>
            <person name="Culley D.E."/>
            <person name="Daum C."/>
            <person name="Ezra D."/>
            <person name="Gonzalez J.B."/>
            <person name="Henrissat B."/>
            <person name="Kuo A."/>
            <person name="Liang C."/>
            <person name="Lipzen A."/>
            <person name="Lutzoni F."/>
            <person name="Magnuson J."/>
            <person name="Mondo S."/>
            <person name="Nolan M."/>
            <person name="Ohm R."/>
            <person name="Pangilinan J."/>
            <person name="Park H.-J."/>
            <person name="Ramirez L."/>
            <person name="Alfaro M."/>
            <person name="Sun H."/>
            <person name="Tritt A."/>
            <person name="Yoshinaga Y."/>
            <person name="Zwiers L.-H."/>
            <person name="Turgeon B.G."/>
            <person name="Goodwin S.B."/>
            <person name="Spatafora J.W."/>
            <person name="Crous P.W."/>
            <person name="Grigoriev I.V."/>
        </authorList>
    </citation>
    <scope>NUCLEOTIDE SEQUENCE</scope>
    <source>
        <strain evidence="2 4">CBS 781.70</strain>
    </source>
</reference>
<dbReference type="RefSeq" id="XP_033531521.1">
    <property type="nucleotide sequence ID" value="XM_033681467.1"/>
</dbReference>
<organism evidence="2">
    <name type="scientific">Eremomyces bilateralis CBS 781.70</name>
    <dbReference type="NCBI Taxonomy" id="1392243"/>
    <lineage>
        <taxon>Eukaryota</taxon>
        <taxon>Fungi</taxon>
        <taxon>Dikarya</taxon>
        <taxon>Ascomycota</taxon>
        <taxon>Pezizomycotina</taxon>
        <taxon>Dothideomycetes</taxon>
        <taxon>Dothideomycetes incertae sedis</taxon>
        <taxon>Eremomycetales</taxon>
        <taxon>Eremomycetaceae</taxon>
        <taxon>Eremomyces</taxon>
    </lineage>
</organism>
<proteinExistence type="predicted"/>
<evidence type="ECO:0000313" key="4">
    <source>
        <dbReference type="RefSeq" id="XP_033531521.1"/>
    </source>
</evidence>
<feature type="region of interest" description="Disordered" evidence="1">
    <location>
        <begin position="95"/>
        <end position="214"/>
    </location>
</feature>
<sequence>MAAGTGPFRPIPSHDRTRSYSTLPDVALSPTHLFADSIYEIEVLRLDHTSEAAHDDRLIADALDLGILEAEIPIAIRDHSFGTAWTASTPSDCSSVSAHSGLASSGSTAITSASSRTSRDHPPRITLQTRLPSAAQGTSVRQSMASIASDSQDAMQRSGTPASRFSSSSRSSRPVRRSLSLLRRGSTASKATTIEDEPPDQPFEHVDRSASRNSKGAFGRIFGIRASYSSNRTTHTKKISHSAPASGRSTPIQERSMSPYLRPMAPLHEDPTSATPVRFHSRSISTPLLHTIVISHPELHTLHNSTQGQLRRFQHFHLQQCATLRHCRTLALRSIFHSHIRGLVPMQNTHTSNLLTLEDRQLEEEVTLVEELESSTQSLEKQLRWRRDFVGSGRDVSNEERTRLQRSEREWADIDTTNRKTVNRLRMKQERSRDNMVRSQREQIGALEKRMRDQVAETLKCYRGYEQRLAELYEGRRKRVNGRWELEILMWAKLEGKEGMANLGQVSVLKWPETFDRPKRTA</sequence>
<evidence type="ECO:0000313" key="2">
    <source>
        <dbReference type="EMBL" id="KAF1809890.1"/>
    </source>
</evidence>
<name>A0A6G1FW26_9PEZI</name>
<reference evidence="4" key="2">
    <citation type="submission" date="2020-04" db="EMBL/GenBank/DDBJ databases">
        <authorList>
            <consortium name="NCBI Genome Project"/>
        </authorList>
    </citation>
    <scope>NUCLEOTIDE SEQUENCE</scope>
    <source>
        <strain evidence="4">CBS 781.70</strain>
    </source>
</reference>
<dbReference type="Proteomes" id="UP000504638">
    <property type="component" value="Unplaced"/>
</dbReference>
<feature type="compositionally biased region" description="Low complexity" evidence="1">
    <location>
        <begin position="157"/>
        <end position="189"/>
    </location>
</feature>